<evidence type="ECO:0000313" key="10">
    <source>
        <dbReference type="EMBL" id="WEG08556.1"/>
    </source>
</evidence>
<evidence type="ECO:0000256" key="9">
    <source>
        <dbReference type="HAMAP-Rule" id="MF_02244"/>
    </source>
</evidence>
<dbReference type="SUPFAM" id="SSF54909">
    <property type="entry name" value="Dimeric alpha+beta barrel"/>
    <property type="match status" value="1"/>
</dbReference>
<name>A0ABY8BWL6_9MICO</name>
<evidence type="ECO:0000256" key="2">
    <source>
        <dbReference type="ARBA" id="ARBA00022617"/>
    </source>
</evidence>
<feature type="binding site" description="axial binding residue" evidence="9">
    <location>
        <position position="158"/>
    </location>
    <ligand>
        <name>Fe-coproporphyrin III</name>
        <dbReference type="ChEBI" id="CHEBI:68438"/>
    </ligand>
    <ligandPart>
        <name>Fe</name>
        <dbReference type="ChEBI" id="CHEBI:18248"/>
    </ligandPart>
</feature>
<evidence type="ECO:0000256" key="6">
    <source>
        <dbReference type="ARBA" id="ARBA00030236"/>
    </source>
</evidence>
<evidence type="ECO:0000256" key="5">
    <source>
        <dbReference type="ARBA" id="ARBA00029882"/>
    </source>
</evidence>
<comment type="catalytic activity">
    <reaction evidence="9">
        <text>Fe-coproporphyrin III + H2O2 + H(+) = harderoheme III + CO2 + 2 H2O</text>
        <dbReference type="Rhea" id="RHEA:57940"/>
        <dbReference type="ChEBI" id="CHEBI:15377"/>
        <dbReference type="ChEBI" id="CHEBI:15378"/>
        <dbReference type="ChEBI" id="CHEBI:16240"/>
        <dbReference type="ChEBI" id="CHEBI:16526"/>
        <dbReference type="ChEBI" id="CHEBI:68438"/>
        <dbReference type="ChEBI" id="CHEBI:142463"/>
    </reaction>
</comment>
<keyword evidence="2 9" id="KW-0349">Heme</keyword>
<evidence type="ECO:0000256" key="3">
    <source>
        <dbReference type="ARBA" id="ARBA00022723"/>
    </source>
</evidence>
<reference evidence="10 11" key="1">
    <citation type="submission" date="2023-03" db="EMBL/GenBank/DDBJ databases">
        <title>Genome sequence of Microbacterium sp. KACC 23027.</title>
        <authorList>
            <person name="Kim S."/>
            <person name="Heo J."/>
            <person name="Kwon S.-W."/>
        </authorList>
    </citation>
    <scope>NUCLEOTIDE SEQUENCE [LARGE SCALE GENOMIC DNA]</scope>
    <source>
        <strain evidence="10 11">KACC 23027</strain>
    </source>
</reference>
<keyword evidence="9" id="KW-0560">Oxidoreductase</keyword>
<evidence type="ECO:0000256" key="8">
    <source>
        <dbReference type="ARBA" id="ARBA00050019"/>
    </source>
</evidence>
<comment type="cofactor">
    <cofactor evidence="9">
        <name>Fe-coproporphyrin III</name>
        <dbReference type="ChEBI" id="CHEBI:68438"/>
    </cofactor>
    <text evidence="9">Fe-coproporphyrin III acts as both substrate and redox cofactor.</text>
</comment>
<comment type="similarity">
    <text evidence="9">Belongs to the ChdC family. Type 2 subfamily.</text>
</comment>
<dbReference type="InterPro" id="IPR011008">
    <property type="entry name" value="Dimeric_a/b-barrel"/>
</dbReference>
<keyword evidence="11" id="KW-1185">Reference proteome</keyword>
<evidence type="ECO:0000256" key="7">
    <source>
        <dbReference type="ARBA" id="ARBA00049896"/>
    </source>
</evidence>
<dbReference type="NCBIfam" id="NF042928">
    <property type="entry name" value="HemQ_actino"/>
    <property type="match status" value="1"/>
</dbReference>
<comment type="function">
    <text evidence="9">Involved in coproporphyrin-dependent heme b biosynthesis. Catalyzes the decarboxylation of Fe-coproporphyrin III (coproheme) to heme b (protoheme IX), the last step of the pathway. The reaction occurs in a stepwise manner with a three-propionate intermediate.</text>
</comment>
<evidence type="ECO:0000313" key="11">
    <source>
        <dbReference type="Proteomes" id="UP001214553"/>
    </source>
</evidence>
<comment type="catalytic activity">
    <reaction evidence="7">
        <text>Fe-coproporphyrin III + 2 H2O2 + 2 H(+) = heme b + 2 CO2 + 4 H2O</text>
        <dbReference type="Rhea" id="RHEA:56516"/>
        <dbReference type="ChEBI" id="CHEBI:15377"/>
        <dbReference type="ChEBI" id="CHEBI:15378"/>
        <dbReference type="ChEBI" id="CHEBI:16240"/>
        <dbReference type="ChEBI" id="CHEBI:16526"/>
        <dbReference type="ChEBI" id="CHEBI:60344"/>
        <dbReference type="ChEBI" id="CHEBI:68438"/>
        <dbReference type="EC" id="1.3.98.5"/>
    </reaction>
    <physiologicalReaction direction="left-to-right" evidence="7">
        <dbReference type="Rhea" id="RHEA:56517"/>
    </physiologicalReaction>
</comment>
<feature type="active site" evidence="9">
    <location>
        <position position="135"/>
    </location>
</feature>
<comment type="pathway">
    <text evidence="9">Porphyrin-containing compound metabolism; protoheme biosynthesis.</text>
</comment>
<keyword evidence="3 9" id="KW-0479">Metal-binding</keyword>
<evidence type="ECO:0000256" key="1">
    <source>
        <dbReference type="ARBA" id="ARBA00014413"/>
    </source>
</evidence>
<dbReference type="EC" id="1.3.98.5" evidence="8 9"/>
<dbReference type="InterPro" id="IPR010644">
    <property type="entry name" value="ChdC/CLD"/>
</dbReference>
<sequence length="233" mass="25595">MSDRVASSPESAPTVYTLWAAFARPAGAAVPTEALSTAAADLDAAIAEVEAAGVTVRGTYDVSGFRADADLLFWLHGPTPRELQAALRTLRRVPAIAALTPRQTFVAVHRDAEFNKRHIPAFVRGVEPKPWLAVYPFVRSKDWYLLRDSERSRMLAEHGRAGAGYTGVLTNTVAAFALGDYEWVVPIESDELVDLVDMMRDLRYVDARRHVIEETPFFTGHVVSTAEVAEVLS</sequence>
<dbReference type="Gene3D" id="3.30.70.1030">
    <property type="entry name" value="Apc35880, domain 1"/>
    <property type="match status" value="2"/>
</dbReference>
<dbReference type="HAMAP" id="MF_02244">
    <property type="entry name" value="Coproheme_decarbox_2"/>
    <property type="match status" value="1"/>
</dbReference>
<organism evidence="10 11">
    <name type="scientific">Microbacterium horticulturae</name>
    <dbReference type="NCBI Taxonomy" id="3028316"/>
    <lineage>
        <taxon>Bacteria</taxon>
        <taxon>Bacillati</taxon>
        <taxon>Actinomycetota</taxon>
        <taxon>Actinomycetes</taxon>
        <taxon>Micrococcales</taxon>
        <taxon>Microbacteriaceae</taxon>
        <taxon>Microbacterium</taxon>
    </lineage>
</organism>
<gene>
    <name evidence="9" type="primary">chdC</name>
    <name evidence="10" type="ORF">PU630_15120</name>
</gene>
<evidence type="ECO:0000256" key="4">
    <source>
        <dbReference type="ARBA" id="ARBA00023004"/>
    </source>
</evidence>
<dbReference type="Pfam" id="PF06778">
    <property type="entry name" value="Chlor_dismutase"/>
    <property type="match status" value="1"/>
</dbReference>
<dbReference type="Proteomes" id="UP001214553">
    <property type="component" value="Chromosome"/>
</dbReference>
<dbReference type="EMBL" id="CP119108">
    <property type="protein sequence ID" value="WEG08556.1"/>
    <property type="molecule type" value="Genomic_DNA"/>
</dbReference>
<comment type="catalytic activity">
    <reaction evidence="9">
        <text>harderoheme III + H2O2 + H(+) = heme b + CO2 + 2 H2O</text>
        <dbReference type="Rhea" id="RHEA:57944"/>
        <dbReference type="ChEBI" id="CHEBI:15377"/>
        <dbReference type="ChEBI" id="CHEBI:15378"/>
        <dbReference type="ChEBI" id="CHEBI:16240"/>
        <dbReference type="ChEBI" id="CHEBI:16526"/>
        <dbReference type="ChEBI" id="CHEBI:60344"/>
        <dbReference type="ChEBI" id="CHEBI:142463"/>
    </reaction>
</comment>
<proteinExistence type="inferred from homology"/>
<keyword evidence="4 9" id="KW-0408">Iron</keyword>
<accession>A0ABY8BWL6</accession>
<dbReference type="PANTHER" id="PTHR36843">
    <property type="entry name" value="HEME-DEPENDENT PEROXIDASE YWFI-RELATED"/>
    <property type="match status" value="1"/>
</dbReference>
<dbReference type="PANTHER" id="PTHR36843:SF1">
    <property type="entry name" value="COPROHEME DECARBOXYLASE"/>
    <property type="match status" value="1"/>
</dbReference>
<keyword evidence="9" id="KW-0350">Heme biosynthesis</keyword>
<protein>
    <recommendedName>
        <fullName evidence="1 9">Coproheme decarboxylase</fullName>
        <ecNumber evidence="8 9">1.3.98.5</ecNumber>
    </recommendedName>
    <alternativeName>
        <fullName evidence="5 9">Coproheme III oxidative decarboxylase</fullName>
    </alternativeName>
    <alternativeName>
        <fullName evidence="6 9">Hydrogen peroxide-dependent heme synthase</fullName>
    </alternativeName>
</protein>